<sequence length="78" mass="8262">MATGPSAVLQGSCACGQTTFQSKAAPVCQLYCHCNSCRAYHCAPFIASVILKKDDFEVTKGHESLVKARPGAKLSNDV</sequence>
<dbReference type="Pfam" id="PF04828">
    <property type="entry name" value="GFA"/>
    <property type="match status" value="1"/>
</dbReference>
<name>A0AAW1RZE0_9CHLO</name>
<organism evidence="6 7">
    <name type="scientific">Apatococcus lobatus</name>
    <dbReference type="NCBI Taxonomy" id="904363"/>
    <lineage>
        <taxon>Eukaryota</taxon>
        <taxon>Viridiplantae</taxon>
        <taxon>Chlorophyta</taxon>
        <taxon>core chlorophytes</taxon>
        <taxon>Trebouxiophyceae</taxon>
        <taxon>Chlorellales</taxon>
        <taxon>Chlorellaceae</taxon>
        <taxon>Apatococcus</taxon>
    </lineage>
</organism>
<dbReference type="AlphaFoldDB" id="A0AAW1RZE0"/>
<evidence type="ECO:0000259" key="5">
    <source>
        <dbReference type="PROSITE" id="PS51891"/>
    </source>
</evidence>
<dbReference type="EMBL" id="JALJOS010000005">
    <property type="protein sequence ID" value="KAK9839060.1"/>
    <property type="molecule type" value="Genomic_DNA"/>
</dbReference>
<dbReference type="SUPFAM" id="SSF51316">
    <property type="entry name" value="Mss4-like"/>
    <property type="match status" value="1"/>
</dbReference>
<evidence type="ECO:0000313" key="7">
    <source>
        <dbReference type="Proteomes" id="UP001438707"/>
    </source>
</evidence>
<proteinExistence type="inferred from homology"/>
<keyword evidence="3" id="KW-0862">Zinc</keyword>
<dbReference type="Gene3D" id="3.90.1590.10">
    <property type="entry name" value="glutathione-dependent formaldehyde- activating enzyme (gfa)"/>
    <property type="match status" value="1"/>
</dbReference>
<accession>A0AAW1RZE0</accession>
<keyword evidence="7" id="KW-1185">Reference proteome</keyword>
<keyword evidence="4" id="KW-0456">Lyase</keyword>
<evidence type="ECO:0000256" key="1">
    <source>
        <dbReference type="ARBA" id="ARBA00005495"/>
    </source>
</evidence>
<comment type="caution">
    <text evidence="6">The sequence shown here is derived from an EMBL/GenBank/DDBJ whole genome shotgun (WGS) entry which is preliminary data.</text>
</comment>
<comment type="similarity">
    <text evidence="1">Belongs to the Gfa family.</text>
</comment>
<dbReference type="GO" id="GO:0046872">
    <property type="term" value="F:metal ion binding"/>
    <property type="evidence" value="ECO:0007669"/>
    <property type="project" value="UniProtKB-KW"/>
</dbReference>
<dbReference type="InterPro" id="IPR006913">
    <property type="entry name" value="CENP-V/GFA"/>
</dbReference>
<dbReference type="InterPro" id="IPR011057">
    <property type="entry name" value="Mss4-like_sf"/>
</dbReference>
<dbReference type="Proteomes" id="UP001438707">
    <property type="component" value="Unassembled WGS sequence"/>
</dbReference>
<dbReference type="GO" id="GO:0016846">
    <property type="term" value="F:carbon-sulfur lyase activity"/>
    <property type="evidence" value="ECO:0007669"/>
    <property type="project" value="InterPro"/>
</dbReference>
<reference evidence="6 7" key="1">
    <citation type="journal article" date="2024" name="Nat. Commun.">
        <title>Phylogenomics reveals the evolutionary origins of lichenization in chlorophyte algae.</title>
        <authorList>
            <person name="Puginier C."/>
            <person name="Libourel C."/>
            <person name="Otte J."/>
            <person name="Skaloud P."/>
            <person name="Haon M."/>
            <person name="Grisel S."/>
            <person name="Petersen M."/>
            <person name="Berrin J.G."/>
            <person name="Delaux P.M."/>
            <person name="Dal Grande F."/>
            <person name="Keller J."/>
        </authorList>
    </citation>
    <scope>NUCLEOTIDE SEQUENCE [LARGE SCALE GENOMIC DNA]</scope>
    <source>
        <strain evidence="6 7">SAG 2145</strain>
    </source>
</reference>
<evidence type="ECO:0000256" key="2">
    <source>
        <dbReference type="ARBA" id="ARBA00022723"/>
    </source>
</evidence>
<dbReference type="PANTHER" id="PTHR33337:SF40">
    <property type="entry name" value="CENP-V_GFA DOMAIN-CONTAINING PROTEIN-RELATED"/>
    <property type="match status" value="1"/>
</dbReference>
<evidence type="ECO:0000256" key="3">
    <source>
        <dbReference type="ARBA" id="ARBA00022833"/>
    </source>
</evidence>
<protein>
    <recommendedName>
        <fullName evidence="5">CENP-V/GFA domain-containing protein</fullName>
    </recommendedName>
</protein>
<evidence type="ECO:0000313" key="6">
    <source>
        <dbReference type="EMBL" id="KAK9839060.1"/>
    </source>
</evidence>
<dbReference type="PROSITE" id="PS51891">
    <property type="entry name" value="CENP_V_GFA"/>
    <property type="match status" value="1"/>
</dbReference>
<feature type="domain" description="CENP-V/GFA" evidence="5">
    <location>
        <begin position="9"/>
        <end position="78"/>
    </location>
</feature>
<dbReference type="PANTHER" id="PTHR33337">
    <property type="entry name" value="GFA DOMAIN-CONTAINING PROTEIN"/>
    <property type="match status" value="1"/>
</dbReference>
<keyword evidence="2" id="KW-0479">Metal-binding</keyword>
<evidence type="ECO:0000256" key="4">
    <source>
        <dbReference type="ARBA" id="ARBA00023239"/>
    </source>
</evidence>
<gene>
    <name evidence="6" type="ORF">WJX74_008602</name>
</gene>